<protein>
    <submittedName>
        <fullName evidence="1">DUF1615 domain-containing protein</fullName>
    </submittedName>
</protein>
<organism evidence="1 2">
    <name type="scientific">Pseudomonas phytophila</name>
    <dbReference type="NCBI Taxonomy" id="2867264"/>
    <lineage>
        <taxon>Bacteria</taxon>
        <taxon>Pseudomonadati</taxon>
        <taxon>Pseudomonadota</taxon>
        <taxon>Gammaproteobacteria</taxon>
        <taxon>Pseudomonadales</taxon>
        <taxon>Pseudomonadaceae</taxon>
        <taxon>Pseudomonas</taxon>
    </lineage>
</organism>
<dbReference type="Proteomes" id="UP001063228">
    <property type="component" value="Chromosome"/>
</dbReference>
<keyword evidence="2" id="KW-1185">Reference proteome</keyword>
<reference evidence="1" key="1">
    <citation type="submission" date="2021-08" db="EMBL/GenBank/DDBJ databases">
        <title>Complete genome sequence of Pseudomonas phytophila.</title>
        <authorList>
            <person name="Weir B.S."/>
            <person name="Templeton M.D."/>
            <person name="Arshed S."/>
            <person name="Andersen M.T."/>
            <person name="Jayaraman J."/>
        </authorList>
    </citation>
    <scope>NUCLEOTIDE SEQUENCE</scope>
    <source>
        <strain evidence="1">ICMP 23753</strain>
    </source>
</reference>
<dbReference type="Pfam" id="PF07759">
    <property type="entry name" value="DUF1615"/>
    <property type="match status" value="1"/>
</dbReference>
<gene>
    <name evidence="1" type="ORF">K3169_17930</name>
</gene>
<dbReference type="InterPro" id="IPR011673">
    <property type="entry name" value="DUF1615"/>
</dbReference>
<name>A0ABY6F8P6_9PSED</name>
<accession>A0ABY6F8P6</accession>
<dbReference type="RefSeq" id="WP_411567006.1">
    <property type="nucleotide sequence ID" value="NZ_CP081201.1"/>
</dbReference>
<proteinExistence type="predicted"/>
<dbReference type="EMBL" id="CP081201">
    <property type="protein sequence ID" value="UXZ94246.1"/>
    <property type="molecule type" value="Genomic_DNA"/>
</dbReference>
<evidence type="ECO:0000313" key="1">
    <source>
        <dbReference type="EMBL" id="UXZ94246.1"/>
    </source>
</evidence>
<evidence type="ECO:0000313" key="2">
    <source>
        <dbReference type="Proteomes" id="UP001063228"/>
    </source>
</evidence>
<sequence length="381" mass="41870">MLLNRSSLPVFGYSLDISTVLKPLLIAFGGLLLAACGTQRTQQAPELTPGQVRAQIVRLMPAKTPDREGWAADIQTAFAAQELEPSAENLCSVLAVTEQESTYQVDPAVPGMARIARGEIDRRAARLHIPQMLINRALKIRSPDGKTYAARLEAARTEKDLSAIFDDFIGMVPLGQTLFGSLNPVHTGGPMQVSIAFAEKQAKGYPYPVDGTIRREVFSRRGGMYFGIAHLLGYPADYPQSLYRFADFNAGWYASRNAAFQSAVSRATGIKLALDGDLIRYDSTSPGATELAIRSLGKRLDMSNSAIFSQLKQGDTLDFQKTEVYERVFELAEQAAGKPLPRAILPGITLQSPKITRDLTTAWFAERVDDRRERCVQRAGR</sequence>